<accession>A0A841EA07</accession>
<evidence type="ECO:0000313" key="2">
    <source>
        <dbReference type="Proteomes" id="UP000578077"/>
    </source>
</evidence>
<dbReference type="Proteomes" id="UP000578077">
    <property type="component" value="Unassembled WGS sequence"/>
</dbReference>
<dbReference type="AlphaFoldDB" id="A0A841EA07"/>
<organism evidence="1 2">
    <name type="scientific">Streptomonospora salina</name>
    <dbReference type="NCBI Taxonomy" id="104205"/>
    <lineage>
        <taxon>Bacteria</taxon>
        <taxon>Bacillati</taxon>
        <taxon>Actinomycetota</taxon>
        <taxon>Actinomycetes</taxon>
        <taxon>Streptosporangiales</taxon>
        <taxon>Nocardiopsidaceae</taxon>
        <taxon>Streptomonospora</taxon>
    </lineage>
</organism>
<gene>
    <name evidence="1" type="ORF">HNR25_003045</name>
</gene>
<protein>
    <submittedName>
        <fullName evidence="1">Uncharacterized protein</fullName>
    </submittedName>
</protein>
<proteinExistence type="predicted"/>
<keyword evidence="2" id="KW-1185">Reference proteome</keyword>
<evidence type="ECO:0000313" key="1">
    <source>
        <dbReference type="EMBL" id="MBB5999294.1"/>
    </source>
</evidence>
<reference evidence="1 2" key="1">
    <citation type="submission" date="2020-08" db="EMBL/GenBank/DDBJ databases">
        <title>Sequencing the genomes of 1000 actinobacteria strains.</title>
        <authorList>
            <person name="Klenk H.-P."/>
        </authorList>
    </citation>
    <scope>NUCLEOTIDE SEQUENCE [LARGE SCALE GENOMIC DNA]</scope>
    <source>
        <strain evidence="1 2">DSM 44593</strain>
    </source>
</reference>
<name>A0A841EA07_9ACTN</name>
<dbReference type="RefSeq" id="WP_184636034.1">
    <property type="nucleotide sequence ID" value="NZ_BAABKT010000026.1"/>
</dbReference>
<dbReference type="EMBL" id="JACHLY010000001">
    <property type="protein sequence ID" value="MBB5999294.1"/>
    <property type="molecule type" value="Genomic_DNA"/>
</dbReference>
<comment type="caution">
    <text evidence="1">The sequence shown here is derived from an EMBL/GenBank/DDBJ whole genome shotgun (WGS) entry which is preliminary data.</text>
</comment>
<sequence>MISDYDGDTLHTRAGFDSATADGVEFFVRFAWNAAEPTGEIFHSQLYAESGGERYTTGEEGVMTSYATAQGGSETVIEPPFVLRGAPESGAVFFQGPDYGTDGTGMPPLGVCCAAGGAFTTEGCS</sequence>